<dbReference type="EMBL" id="JAKUCV010007419">
    <property type="protein sequence ID" value="KAJ4823560.1"/>
    <property type="molecule type" value="Genomic_DNA"/>
</dbReference>
<keyword evidence="2" id="KW-1185">Reference proteome</keyword>
<gene>
    <name evidence="1" type="ORF">Tsubulata_012192</name>
</gene>
<reference evidence="1" key="2">
    <citation type="journal article" date="2023" name="Plants (Basel)">
        <title>Annotation of the Turnera subulata (Passifloraceae) Draft Genome Reveals the S-Locus Evolved after the Divergence of Turneroideae from Passifloroideae in a Stepwise Manner.</title>
        <authorList>
            <person name="Henning P.M."/>
            <person name="Roalson E.H."/>
            <person name="Mir W."/>
            <person name="McCubbin A.G."/>
            <person name="Shore J.S."/>
        </authorList>
    </citation>
    <scope>NUCLEOTIDE SEQUENCE</scope>
    <source>
        <strain evidence="1">F60SS</strain>
    </source>
</reference>
<dbReference type="AlphaFoldDB" id="A0A9Q0J0S5"/>
<evidence type="ECO:0000313" key="1">
    <source>
        <dbReference type="EMBL" id="KAJ4823560.1"/>
    </source>
</evidence>
<protein>
    <submittedName>
        <fullName evidence="1">Uncharacterized protein</fullName>
    </submittedName>
</protein>
<sequence length="168" mass="19558">MAESSRTTYQRSRLQAEGVYCDWVQLHNIPEERLLHSTILQIVEVFREFHGYDPYAVTLFAGGRPFVCVDVTLDLWKPLPAGTMHRDDRGEDVWIEFRYDQWFGIWIGMRILRRLIIHFFLLLIDCAVERFPTMFVAPHLDISATRLPRDVFGPSLVSSSSVVVLFLV</sequence>
<dbReference type="Proteomes" id="UP001141552">
    <property type="component" value="Unassembled WGS sequence"/>
</dbReference>
<name>A0A9Q0J0S5_9ROSI</name>
<reference evidence="1" key="1">
    <citation type="submission" date="2022-02" db="EMBL/GenBank/DDBJ databases">
        <authorList>
            <person name="Henning P.M."/>
            <person name="McCubbin A.G."/>
            <person name="Shore J.S."/>
        </authorList>
    </citation>
    <scope>NUCLEOTIDE SEQUENCE</scope>
    <source>
        <strain evidence="1">F60SS</strain>
        <tissue evidence="1">Leaves</tissue>
    </source>
</reference>
<comment type="caution">
    <text evidence="1">The sequence shown here is derived from an EMBL/GenBank/DDBJ whole genome shotgun (WGS) entry which is preliminary data.</text>
</comment>
<proteinExistence type="predicted"/>
<organism evidence="1 2">
    <name type="scientific">Turnera subulata</name>
    <dbReference type="NCBI Taxonomy" id="218843"/>
    <lineage>
        <taxon>Eukaryota</taxon>
        <taxon>Viridiplantae</taxon>
        <taxon>Streptophyta</taxon>
        <taxon>Embryophyta</taxon>
        <taxon>Tracheophyta</taxon>
        <taxon>Spermatophyta</taxon>
        <taxon>Magnoliopsida</taxon>
        <taxon>eudicotyledons</taxon>
        <taxon>Gunneridae</taxon>
        <taxon>Pentapetalae</taxon>
        <taxon>rosids</taxon>
        <taxon>fabids</taxon>
        <taxon>Malpighiales</taxon>
        <taxon>Passifloraceae</taxon>
        <taxon>Turnera</taxon>
    </lineage>
</organism>
<evidence type="ECO:0000313" key="2">
    <source>
        <dbReference type="Proteomes" id="UP001141552"/>
    </source>
</evidence>
<accession>A0A9Q0J0S5</accession>